<sequence>GPTSNFPVKHSNLNSKKAQFLAATMDSMEANPTFKTLAIAETQMVEEQQQQSSSPPSPPPLVSPEPNKPSEDAPSPSPRPPLRFDPSRMLGIVRRKALIKDLAAVYHAECLTYCEELLKLQKKWDEQNMASKALGDMKKESIRQPKRMKKTR</sequence>
<keyword evidence="3" id="KW-1185">Reference proteome</keyword>
<dbReference type="AlphaFoldDB" id="A0A7J7NQ86"/>
<evidence type="ECO:0000313" key="2">
    <source>
        <dbReference type="EMBL" id="KAF6169132.1"/>
    </source>
</evidence>
<gene>
    <name evidence="2" type="ORF">GIB67_038629</name>
</gene>
<feature type="non-terminal residue" evidence="2">
    <location>
        <position position="1"/>
    </location>
</feature>
<dbReference type="Proteomes" id="UP000541444">
    <property type="component" value="Unassembled WGS sequence"/>
</dbReference>
<evidence type="ECO:0000256" key="1">
    <source>
        <dbReference type="SAM" id="MobiDB-lite"/>
    </source>
</evidence>
<dbReference type="PANTHER" id="PTHR37242:SF1">
    <property type="entry name" value="OS09G0569450 PROTEIN"/>
    <property type="match status" value="1"/>
</dbReference>
<protein>
    <submittedName>
        <fullName evidence="2">Uncharacterized protein</fullName>
    </submittedName>
</protein>
<evidence type="ECO:0000313" key="3">
    <source>
        <dbReference type="Proteomes" id="UP000541444"/>
    </source>
</evidence>
<name>A0A7J7NQ86_9MAGN</name>
<dbReference type="PANTHER" id="PTHR37242">
    <property type="entry name" value="OS09G0569450 PROTEIN"/>
    <property type="match status" value="1"/>
</dbReference>
<accession>A0A7J7NQ86</accession>
<feature type="compositionally biased region" description="Pro residues" evidence="1">
    <location>
        <begin position="55"/>
        <end position="67"/>
    </location>
</feature>
<proteinExistence type="predicted"/>
<organism evidence="2 3">
    <name type="scientific">Kingdonia uniflora</name>
    <dbReference type="NCBI Taxonomy" id="39325"/>
    <lineage>
        <taxon>Eukaryota</taxon>
        <taxon>Viridiplantae</taxon>
        <taxon>Streptophyta</taxon>
        <taxon>Embryophyta</taxon>
        <taxon>Tracheophyta</taxon>
        <taxon>Spermatophyta</taxon>
        <taxon>Magnoliopsida</taxon>
        <taxon>Ranunculales</taxon>
        <taxon>Circaeasteraceae</taxon>
        <taxon>Kingdonia</taxon>
    </lineage>
</organism>
<dbReference type="EMBL" id="JACGCM010000671">
    <property type="protein sequence ID" value="KAF6169132.1"/>
    <property type="molecule type" value="Genomic_DNA"/>
</dbReference>
<feature type="region of interest" description="Disordered" evidence="1">
    <location>
        <begin position="42"/>
        <end position="87"/>
    </location>
</feature>
<reference evidence="2 3" key="1">
    <citation type="journal article" date="2020" name="IScience">
        <title>Genome Sequencing of the Endangered Kingdonia uniflora (Circaeasteraceae, Ranunculales) Reveals Potential Mechanisms of Evolutionary Specialization.</title>
        <authorList>
            <person name="Sun Y."/>
            <person name="Deng T."/>
            <person name="Zhang A."/>
            <person name="Moore M.J."/>
            <person name="Landis J.B."/>
            <person name="Lin N."/>
            <person name="Zhang H."/>
            <person name="Zhang X."/>
            <person name="Huang J."/>
            <person name="Zhang X."/>
            <person name="Sun H."/>
            <person name="Wang H."/>
        </authorList>
    </citation>
    <scope>NUCLEOTIDE SEQUENCE [LARGE SCALE GENOMIC DNA]</scope>
    <source>
        <strain evidence="2">TB1705</strain>
        <tissue evidence="2">Leaf</tissue>
    </source>
</reference>
<feature type="region of interest" description="Disordered" evidence="1">
    <location>
        <begin position="131"/>
        <end position="152"/>
    </location>
</feature>
<dbReference type="OrthoDB" id="1906532at2759"/>
<comment type="caution">
    <text evidence="2">The sequence shown here is derived from an EMBL/GenBank/DDBJ whole genome shotgun (WGS) entry which is preliminary data.</text>
</comment>